<dbReference type="Gene3D" id="3.65.10.20">
    <property type="entry name" value="RNA 3'-terminal phosphate cyclase domain"/>
    <property type="match status" value="1"/>
</dbReference>
<sequence>MLEIDGSQKSGSGTIVRVALSLAAVLGKEVRLVNIRARRPNPGLRRQHLAGARALAELCGGSLVGDSLGSRELLFRPADTVRGGSYRWDIGSAGSATMMAAGLLPPACFADAPCRFRIQGGLFQDFAPSAFHMQQVLLPTLARMGTHAELGIQRPGYVPTGGGVIELAVEPADGPLAPLVLPQRRASVKAVRGVALSSHLEERQVSRRMAETCAALLARRGLRPHIEVRNDSTAAQAGAALAVIAETEDGRLLGADRAGAPRRTSEAIGRTVAQARLA</sequence>
<dbReference type="InterPro" id="IPR036553">
    <property type="entry name" value="RPTC_insert"/>
</dbReference>
<accession>A0A0F8YKA3</accession>
<dbReference type="AlphaFoldDB" id="A0A0F8YKA3"/>
<protein>
    <recommendedName>
        <fullName evidence="1">RNA 3'-terminal phosphate cyclase domain-containing protein</fullName>
    </recommendedName>
</protein>
<organism evidence="2">
    <name type="scientific">marine sediment metagenome</name>
    <dbReference type="NCBI Taxonomy" id="412755"/>
    <lineage>
        <taxon>unclassified sequences</taxon>
        <taxon>metagenomes</taxon>
        <taxon>ecological metagenomes</taxon>
    </lineage>
</organism>
<dbReference type="InterPro" id="IPR023797">
    <property type="entry name" value="RNA3'_phos_cyclase_dom"/>
</dbReference>
<comment type="caution">
    <text evidence="2">The sequence shown here is derived from an EMBL/GenBank/DDBJ whole genome shotgun (WGS) entry which is preliminary data.</text>
</comment>
<reference evidence="2" key="1">
    <citation type="journal article" date="2015" name="Nature">
        <title>Complex archaea that bridge the gap between prokaryotes and eukaryotes.</title>
        <authorList>
            <person name="Spang A."/>
            <person name="Saw J.H."/>
            <person name="Jorgensen S.L."/>
            <person name="Zaremba-Niedzwiedzka K."/>
            <person name="Martijn J."/>
            <person name="Lind A.E."/>
            <person name="van Eijk R."/>
            <person name="Schleper C."/>
            <person name="Guy L."/>
            <person name="Ettema T.J."/>
        </authorList>
    </citation>
    <scope>NUCLEOTIDE SEQUENCE</scope>
</reference>
<feature type="non-terminal residue" evidence="2">
    <location>
        <position position="278"/>
    </location>
</feature>
<proteinExistence type="predicted"/>
<dbReference type="PANTHER" id="PTHR11096:SF0">
    <property type="entry name" value="RNA 3'-TERMINAL PHOSPHATE CYCLASE"/>
    <property type="match status" value="1"/>
</dbReference>
<gene>
    <name evidence="2" type="ORF">LCGC14_3083200</name>
</gene>
<feature type="domain" description="RNA 3'-terminal phosphate cyclase" evidence="1">
    <location>
        <begin position="9"/>
        <end position="194"/>
    </location>
</feature>
<dbReference type="Pfam" id="PF01137">
    <property type="entry name" value="RTC"/>
    <property type="match status" value="1"/>
</dbReference>
<dbReference type="Gene3D" id="3.30.360.20">
    <property type="entry name" value="RNA 3'-terminal phosphate cyclase, insert domain"/>
    <property type="match status" value="1"/>
</dbReference>
<evidence type="ECO:0000259" key="1">
    <source>
        <dbReference type="Pfam" id="PF01137"/>
    </source>
</evidence>
<name>A0A0F8YKA3_9ZZZZ</name>
<dbReference type="InterPro" id="IPR037136">
    <property type="entry name" value="RNA3'_phos_cyclase_dom_sf"/>
</dbReference>
<dbReference type="PANTHER" id="PTHR11096">
    <property type="entry name" value="RNA 3' TERMINAL PHOSPHATE CYCLASE"/>
    <property type="match status" value="1"/>
</dbReference>
<dbReference type="SUPFAM" id="SSF55205">
    <property type="entry name" value="EPT/RTPC-like"/>
    <property type="match status" value="1"/>
</dbReference>
<dbReference type="GO" id="GO:0003963">
    <property type="term" value="F:RNA-3'-phosphate cyclase activity"/>
    <property type="evidence" value="ECO:0007669"/>
    <property type="project" value="TreeGrafter"/>
</dbReference>
<dbReference type="EMBL" id="LAZR01065922">
    <property type="protein sequence ID" value="KKK54589.1"/>
    <property type="molecule type" value="Genomic_DNA"/>
</dbReference>
<dbReference type="InterPro" id="IPR000228">
    <property type="entry name" value="RNA3'_term_phos_cyc"/>
</dbReference>
<evidence type="ECO:0000313" key="2">
    <source>
        <dbReference type="EMBL" id="KKK54589.1"/>
    </source>
</evidence>
<dbReference type="InterPro" id="IPR013792">
    <property type="entry name" value="RNA3'P_cycl/enolpyr_Trfase_a/b"/>
</dbReference>
<dbReference type="GO" id="GO:0006396">
    <property type="term" value="P:RNA processing"/>
    <property type="evidence" value="ECO:0007669"/>
    <property type="project" value="InterPro"/>
</dbReference>